<feature type="non-terminal residue" evidence="2">
    <location>
        <position position="139"/>
    </location>
</feature>
<evidence type="ECO:0000313" key="2">
    <source>
        <dbReference type="EMBL" id="RJE20217.1"/>
    </source>
</evidence>
<feature type="compositionally biased region" description="Low complexity" evidence="1">
    <location>
        <begin position="23"/>
        <end position="32"/>
    </location>
</feature>
<dbReference type="AlphaFoldDB" id="A0A3A2ZFT9"/>
<dbReference type="EMBL" id="MVGC01000328">
    <property type="protein sequence ID" value="RJE20217.1"/>
    <property type="molecule type" value="Genomic_DNA"/>
</dbReference>
<reference evidence="3" key="1">
    <citation type="submission" date="2017-02" db="EMBL/GenBank/DDBJ databases">
        <authorList>
            <person name="Tafer H."/>
            <person name="Lopandic K."/>
        </authorList>
    </citation>
    <scope>NUCLEOTIDE SEQUENCE [LARGE SCALE GENOMIC DNA]</scope>
    <source>
        <strain evidence="3">CBS 366.77</strain>
    </source>
</reference>
<proteinExistence type="predicted"/>
<feature type="compositionally biased region" description="Polar residues" evidence="1">
    <location>
        <begin position="1"/>
        <end position="18"/>
    </location>
</feature>
<evidence type="ECO:0000256" key="1">
    <source>
        <dbReference type="SAM" id="MobiDB-lite"/>
    </source>
</evidence>
<evidence type="ECO:0000313" key="3">
    <source>
        <dbReference type="Proteomes" id="UP000266188"/>
    </source>
</evidence>
<organism evidence="2 3">
    <name type="scientific">Aspergillus sclerotialis</name>
    <dbReference type="NCBI Taxonomy" id="2070753"/>
    <lineage>
        <taxon>Eukaryota</taxon>
        <taxon>Fungi</taxon>
        <taxon>Dikarya</taxon>
        <taxon>Ascomycota</taxon>
        <taxon>Pezizomycotina</taxon>
        <taxon>Eurotiomycetes</taxon>
        <taxon>Eurotiomycetidae</taxon>
        <taxon>Eurotiales</taxon>
        <taxon>Aspergillaceae</taxon>
        <taxon>Aspergillus</taxon>
        <taxon>Aspergillus subgen. Polypaecilum</taxon>
    </lineage>
</organism>
<accession>A0A3A2ZFT9</accession>
<feature type="compositionally biased region" description="Polar residues" evidence="1">
    <location>
        <begin position="88"/>
        <end position="101"/>
    </location>
</feature>
<sequence length="139" mass="14654">MSSGESQNSQAQFHQSQIALAGSSTSSSLPSSHQTNFEYCYPSSIIGALQAGSGTHRYVSSTIPRSTLEFGPVTGQGDFIGQAQVSRNTPYSGENVSSVLSSDPGPSLFSSQIPAQHRGDLPSSNFSEARRQLTVGDPR</sequence>
<protein>
    <submittedName>
        <fullName evidence="2">Uncharacterized protein</fullName>
    </submittedName>
</protein>
<dbReference type="Proteomes" id="UP000266188">
    <property type="component" value="Unassembled WGS sequence"/>
</dbReference>
<keyword evidence="3" id="KW-1185">Reference proteome</keyword>
<gene>
    <name evidence="2" type="ORF">PHISCL_07456</name>
</gene>
<feature type="region of interest" description="Disordered" evidence="1">
    <location>
        <begin position="1"/>
        <end position="33"/>
    </location>
</feature>
<feature type="region of interest" description="Disordered" evidence="1">
    <location>
        <begin position="88"/>
        <end position="139"/>
    </location>
</feature>
<comment type="caution">
    <text evidence="2">The sequence shown here is derived from an EMBL/GenBank/DDBJ whole genome shotgun (WGS) entry which is preliminary data.</text>
</comment>
<name>A0A3A2ZFT9_9EURO</name>